<dbReference type="EMBL" id="JAAVUM010000010">
    <property type="protein sequence ID" value="NKE06685.1"/>
    <property type="molecule type" value="Genomic_DNA"/>
</dbReference>
<proteinExistence type="predicted"/>
<evidence type="ECO:0000313" key="2">
    <source>
        <dbReference type="Proteomes" id="UP000587942"/>
    </source>
</evidence>
<reference evidence="1 2" key="1">
    <citation type="submission" date="2020-03" db="EMBL/GenBank/DDBJ databases">
        <authorList>
            <person name="Sun Q."/>
        </authorList>
    </citation>
    <scope>NUCLEOTIDE SEQUENCE [LARGE SCALE GENOMIC DNA]</scope>
    <source>
        <strain evidence="1 2">KACC 21451</strain>
    </source>
</reference>
<evidence type="ECO:0000313" key="1">
    <source>
        <dbReference type="EMBL" id="NKE06685.1"/>
    </source>
</evidence>
<accession>A0A846TR59</accession>
<dbReference type="Proteomes" id="UP000587942">
    <property type="component" value="Unassembled WGS sequence"/>
</dbReference>
<name>A0A846TR59_9BACI</name>
<sequence>MWRLNPLNKDTGGMTMLPVFFLTFTFSGQEEARLEGNVRYKVPIGQTEARN</sequence>
<organism evidence="1 2">
    <name type="scientific">Mesobacillus selenatarsenatis</name>
    <dbReference type="NCBI Taxonomy" id="388741"/>
    <lineage>
        <taxon>Bacteria</taxon>
        <taxon>Bacillati</taxon>
        <taxon>Bacillota</taxon>
        <taxon>Bacilli</taxon>
        <taxon>Bacillales</taxon>
        <taxon>Bacillaceae</taxon>
        <taxon>Mesobacillus</taxon>
    </lineage>
</organism>
<dbReference type="AlphaFoldDB" id="A0A846TR59"/>
<protein>
    <submittedName>
        <fullName evidence="1">Uncharacterized protein</fullName>
    </submittedName>
</protein>
<dbReference type="RefSeq" id="WP_167833105.1">
    <property type="nucleotide sequence ID" value="NZ_JAAVUM010000010.1"/>
</dbReference>
<gene>
    <name evidence="1" type="ORF">GWK17_14610</name>
</gene>
<comment type="caution">
    <text evidence="1">The sequence shown here is derived from an EMBL/GenBank/DDBJ whole genome shotgun (WGS) entry which is preliminary data.</text>
</comment>